<proteinExistence type="predicted"/>
<name>K1SLK8_9ZZZZ</name>
<keyword evidence="1" id="KW-1133">Transmembrane helix</keyword>
<comment type="caution">
    <text evidence="2">The sequence shown here is derived from an EMBL/GenBank/DDBJ whole genome shotgun (WGS) entry which is preliminary data.</text>
</comment>
<protein>
    <submittedName>
        <fullName evidence="2">Uncharacterized protein</fullName>
    </submittedName>
</protein>
<reference evidence="2" key="1">
    <citation type="journal article" date="2013" name="Environ. Microbiol.">
        <title>Microbiota from the distal guts of lean and obese adolescents exhibit partial functional redundancy besides clear differences in community structure.</title>
        <authorList>
            <person name="Ferrer M."/>
            <person name="Ruiz A."/>
            <person name="Lanza F."/>
            <person name="Haange S.B."/>
            <person name="Oberbach A."/>
            <person name="Till H."/>
            <person name="Bargiela R."/>
            <person name="Campoy C."/>
            <person name="Segura M.T."/>
            <person name="Richter M."/>
            <person name="von Bergen M."/>
            <person name="Seifert J."/>
            <person name="Suarez A."/>
        </authorList>
    </citation>
    <scope>NUCLEOTIDE SEQUENCE</scope>
</reference>
<sequence length="250" mass="28960">MFKVIGGISSTFISELQQTDIISSIGMILGLIVIDILMLATKSKMKLSDILLFFGLYFMAILARRNQAFLYLIGTIPVVRLITNFFETYDTENILEKLNNFFSKNWVLGCTTIVIVIGLSSNMVTRIREKYVNEKKYPVEAVNFIKENLDYINLRIYNSFNYGSYLELSGIPAFVDSRSEIFTEEFNNVTILKDWLETSRGNVNYNDTFAKYEIDYAIVEDKEIINTYISADENYEKVFDDETFSIYIKK</sequence>
<keyword evidence="1" id="KW-0472">Membrane</keyword>
<accession>K1SLK8</accession>
<dbReference type="AlphaFoldDB" id="K1SLK8"/>
<keyword evidence="1" id="KW-0812">Transmembrane</keyword>
<feature type="transmembrane region" description="Helical" evidence="1">
    <location>
        <begin position="47"/>
        <end position="63"/>
    </location>
</feature>
<feature type="transmembrane region" description="Helical" evidence="1">
    <location>
        <begin position="21"/>
        <end position="41"/>
    </location>
</feature>
<evidence type="ECO:0000256" key="1">
    <source>
        <dbReference type="SAM" id="Phobius"/>
    </source>
</evidence>
<feature type="transmembrane region" description="Helical" evidence="1">
    <location>
        <begin position="106"/>
        <end position="125"/>
    </location>
</feature>
<gene>
    <name evidence="2" type="ORF">OBE_15298</name>
</gene>
<organism evidence="2">
    <name type="scientific">human gut metagenome</name>
    <dbReference type="NCBI Taxonomy" id="408170"/>
    <lineage>
        <taxon>unclassified sequences</taxon>
        <taxon>metagenomes</taxon>
        <taxon>organismal metagenomes</taxon>
    </lineage>
</organism>
<evidence type="ECO:0000313" key="2">
    <source>
        <dbReference type="EMBL" id="EKC48226.1"/>
    </source>
</evidence>
<feature type="transmembrane region" description="Helical" evidence="1">
    <location>
        <begin position="68"/>
        <end position="86"/>
    </location>
</feature>
<dbReference type="EMBL" id="AJWZ01010515">
    <property type="protein sequence ID" value="EKC48226.1"/>
    <property type="molecule type" value="Genomic_DNA"/>
</dbReference>